<proteinExistence type="predicted"/>
<organism evidence="2 3">
    <name type="scientific">Aureobasidium pullulans</name>
    <name type="common">Black yeast</name>
    <name type="synonym">Pullularia pullulans</name>
    <dbReference type="NCBI Taxonomy" id="5580"/>
    <lineage>
        <taxon>Eukaryota</taxon>
        <taxon>Fungi</taxon>
        <taxon>Dikarya</taxon>
        <taxon>Ascomycota</taxon>
        <taxon>Pezizomycotina</taxon>
        <taxon>Dothideomycetes</taxon>
        <taxon>Dothideomycetidae</taxon>
        <taxon>Dothideales</taxon>
        <taxon>Saccotheciaceae</taxon>
        <taxon>Aureobasidium</taxon>
    </lineage>
</organism>
<feature type="region of interest" description="Disordered" evidence="1">
    <location>
        <begin position="1"/>
        <end position="25"/>
    </location>
</feature>
<evidence type="ECO:0008006" key="4">
    <source>
        <dbReference type="Google" id="ProtNLM"/>
    </source>
</evidence>
<dbReference type="PANTHER" id="PTHR42085:SF2">
    <property type="entry name" value="F-BOX DOMAIN-CONTAINING PROTEIN"/>
    <property type="match status" value="1"/>
</dbReference>
<evidence type="ECO:0000256" key="1">
    <source>
        <dbReference type="SAM" id="MobiDB-lite"/>
    </source>
</evidence>
<dbReference type="PANTHER" id="PTHR42085">
    <property type="entry name" value="F-BOX DOMAIN-CONTAINING PROTEIN"/>
    <property type="match status" value="1"/>
</dbReference>
<protein>
    <recommendedName>
        <fullName evidence="4">F-box domain-containing protein</fullName>
    </recommendedName>
</protein>
<dbReference type="Proteomes" id="UP000310374">
    <property type="component" value="Unassembled WGS sequence"/>
</dbReference>
<dbReference type="EMBL" id="QZAT01000051">
    <property type="protein sequence ID" value="THX28481.1"/>
    <property type="molecule type" value="Genomic_DNA"/>
</dbReference>
<dbReference type="AlphaFoldDB" id="A0AB74JVE4"/>
<dbReference type="InterPro" id="IPR038883">
    <property type="entry name" value="AN11006-like"/>
</dbReference>
<accession>A0AB74JVE4</accession>
<sequence length="308" mass="35437">MTLTTTRTKRNVDSLQLPTSNNKRPKCIQKLEDAQPQSSLFQLPHEIRHHIFLLALARPLSATLLDSSHDDSLDVEPALLSTCHRVRAEALPLFYSSNDWVIKTRRVGGDTGRLDPISKRLITYQCIPRWLDALPDDKIALIRSIVAIGSRGSYVDFKGKWWDGDRAAFRLQRSNGRVTYRVDELDYHDEEVEREPKQEKDKEAFCSIHLVDLLNARMRINSRGKWLWTRERIRSAAFTSVGSIGHETKSLHLADKLTSAFTGLRQPLQNLSSMVETPWKRPARPAHLQSQRKQYVTPLLHILFPFLK</sequence>
<comment type="caution">
    <text evidence="2">The sequence shown here is derived from an EMBL/GenBank/DDBJ whole genome shotgun (WGS) entry which is preliminary data.</text>
</comment>
<feature type="compositionally biased region" description="Polar residues" evidence="1">
    <location>
        <begin position="13"/>
        <end position="22"/>
    </location>
</feature>
<reference evidence="2 3" key="1">
    <citation type="submission" date="2018-10" db="EMBL/GenBank/DDBJ databases">
        <title>Fifty Aureobasidium pullulans genomes reveal a recombining polyextremotolerant generalist.</title>
        <authorList>
            <person name="Gostincar C."/>
            <person name="Turk M."/>
            <person name="Zajc J."/>
            <person name="Gunde-Cimerman N."/>
        </authorList>
    </citation>
    <scope>NUCLEOTIDE SEQUENCE [LARGE SCALE GENOMIC DNA]</scope>
    <source>
        <strain evidence="2 3">EXF-10081</strain>
    </source>
</reference>
<evidence type="ECO:0000313" key="2">
    <source>
        <dbReference type="EMBL" id="THX28481.1"/>
    </source>
</evidence>
<evidence type="ECO:0000313" key="3">
    <source>
        <dbReference type="Proteomes" id="UP000310374"/>
    </source>
</evidence>
<gene>
    <name evidence="2" type="ORF">D6D12_04788</name>
</gene>
<name>A0AB74JVE4_AURPU</name>